<reference evidence="3 4" key="1">
    <citation type="submission" date="2019-11" db="EMBL/GenBank/DDBJ databases">
        <title>Pseudooceanicola pacifica sp. nov., isolated from deep-sea sediment of the Pacific Ocean.</title>
        <authorList>
            <person name="Lyu L."/>
        </authorList>
    </citation>
    <scope>NUCLEOTIDE SEQUENCE [LARGE SCALE GENOMIC DNA]</scope>
    <source>
        <strain evidence="3 4">216_PA32_1</strain>
    </source>
</reference>
<dbReference type="Gene3D" id="3.10.129.10">
    <property type="entry name" value="Hotdog Thioesterase"/>
    <property type="match status" value="1"/>
</dbReference>
<dbReference type="NCBIfam" id="TIGR00369">
    <property type="entry name" value="unchar_dom_1"/>
    <property type="match status" value="1"/>
</dbReference>
<sequence length="152" mass="16376">MTDDTAIEPQEHAGMYKLGGFNQMLGFRFIERGDGWLKGELELGPQHYNKAEFTHGGVYAAVLDSASTGAGLYCPYPGRLRKCATLSLTVNYVGMSRTGKLHVAAKVTSGGRKIFSAEAEVRDDEGKLCAHSIGTFKYLRGSDDPKGVPAGE</sequence>
<keyword evidence="4" id="KW-1185">Reference proteome</keyword>
<comment type="caution">
    <text evidence="3">The sequence shown here is derived from an EMBL/GenBank/DDBJ whole genome shotgun (WGS) entry which is preliminary data.</text>
</comment>
<dbReference type="GO" id="GO:0016289">
    <property type="term" value="F:acyl-CoA hydrolase activity"/>
    <property type="evidence" value="ECO:0007669"/>
    <property type="project" value="UniProtKB-ARBA"/>
</dbReference>
<keyword evidence="1" id="KW-0378">Hydrolase</keyword>
<accession>A0A844WGC7</accession>
<dbReference type="CDD" id="cd03443">
    <property type="entry name" value="PaaI_thioesterase"/>
    <property type="match status" value="1"/>
</dbReference>
<name>A0A844WGC7_9RHOB</name>
<feature type="domain" description="Thioesterase" evidence="2">
    <location>
        <begin position="53"/>
        <end position="130"/>
    </location>
</feature>
<evidence type="ECO:0000256" key="1">
    <source>
        <dbReference type="ARBA" id="ARBA00022801"/>
    </source>
</evidence>
<proteinExistence type="predicted"/>
<dbReference type="Proteomes" id="UP000443843">
    <property type="component" value="Unassembled WGS sequence"/>
</dbReference>
<dbReference type="AlphaFoldDB" id="A0A844WGC7"/>
<dbReference type="SUPFAM" id="SSF54637">
    <property type="entry name" value="Thioesterase/thiol ester dehydrase-isomerase"/>
    <property type="match status" value="1"/>
</dbReference>
<evidence type="ECO:0000313" key="3">
    <source>
        <dbReference type="EMBL" id="MWB78989.1"/>
    </source>
</evidence>
<organism evidence="3 4">
    <name type="scientific">Pseudooceanicola pacificus</name>
    <dbReference type="NCBI Taxonomy" id="2676438"/>
    <lineage>
        <taxon>Bacteria</taxon>
        <taxon>Pseudomonadati</taxon>
        <taxon>Pseudomonadota</taxon>
        <taxon>Alphaproteobacteria</taxon>
        <taxon>Rhodobacterales</taxon>
        <taxon>Paracoccaceae</taxon>
        <taxon>Pseudooceanicola</taxon>
    </lineage>
</organism>
<dbReference type="InterPro" id="IPR029069">
    <property type="entry name" value="HotDog_dom_sf"/>
</dbReference>
<evidence type="ECO:0000313" key="4">
    <source>
        <dbReference type="Proteomes" id="UP000443843"/>
    </source>
</evidence>
<dbReference type="Pfam" id="PF03061">
    <property type="entry name" value="4HBT"/>
    <property type="match status" value="1"/>
</dbReference>
<dbReference type="EMBL" id="WNXQ01000007">
    <property type="protein sequence ID" value="MWB78989.1"/>
    <property type="molecule type" value="Genomic_DNA"/>
</dbReference>
<protein>
    <submittedName>
        <fullName evidence="3">Hotdog fold thioesterase</fullName>
    </submittedName>
</protein>
<dbReference type="InterPro" id="IPR003736">
    <property type="entry name" value="PAAI_dom"/>
</dbReference>
<dbReference type="RefSeq" id="WP_160383197.1">
    <property type="nucleotide sequence ID" value="NZ_WNXQ01000007.1"/>
</dbReference>
<dbReference type="InterPro" id="IPR006683">
    <property type="entry name" value="Thioestr_dom"/>
</dbReference>
<evidence type="ECO:0000259" key="2">
    <source>
        <dbReference type="Pfam" id="PF03061"/>
    </source>
</evidence>
<dbReference type="PANTHER" id="PTHR43240">
    <property type="entry name" value="1,4-DIHYDROXY-2-NAPHTHOYL-COA THIOESTERASE 1"/>
    <property type="match status" value="1"/>
</dbReference>
<gene>
    <name evidence="3" type="ORF">GLS40_13200</name>
</gene>